<comment type="caution">
    <text evidence="1">The sequence shown here is derived from an EMBL/GenBank/DDBJ whole genome shotgun (WGS) entry which is preliminary data.</text>
</comment>
<accession>A0ACC7NUM5</accession>
<dbReference type="EMBL" id="JBJURJ010000005">
    <property type="protein sequence ID" value="MFM9328459.1"/>
    <property type="molecule type" value="Genomic_DNA"/>
</dbReference>
<name>A0ACC7NUM5_9BACL</name>
<proteinExistence type="predicted"/>
<dbReference type="Proteomes" id="UP001631969">
    <property type="component" value="Unassembled WGS sequence"/>
</dbReference>
<keyword evidence="2" id="KW-1185">Reference proteome</keyword>
<reference evidence="1" key="1">
    <citation type="submission" date="2024-12" db="EMBL/GenBank/DDBJ databases">
        <authorList>
            <person name="Wu N."/>
        </authorList>
    </citation>
    <scope>NUCLEOTIDE SEQUENCE</scope>
    <source>
        <strain evidence="1">P15</strain>
    </source>
</reference>
<sequence length="328" mass="38253">MIQALELRIPKKYHHGNQVLQCYETLVSAFYASVDIPYQWLFSDSWSFYYFSPIGLFTNSSPIRYPLQDSIDKILKKPQTTYTNQDLIDLLTIKRGPDRCLIVVIDGWYIPWSASHRKTREPHFIVATDYDAATNQIYLVDLFPTEFVGWFDFNTFNASFISNGKHAFELEKPDEFVPPAGLAASQVEKCVSRIRGTKDGEVPTGIYGIIQFMKDMLELREYGAFYVDSWYKQLKSLTDSRLMFIEFLTFIQQDKRSPHYGMDASELNLLFDKTISAWNTLRNHLMLTKIKTQYDPAKFEDKLRLIIDLEGQCADEMERLVGRMRQLD</sequence>
<protein>
    <submittedName>
        <fullName evidence="1">Uncharacterized protein</fullName>
    </submittedName>
</protein>
<evidence type="ECO:0000313" key="2">
    <source>
        <dbReference type="Proteomes" id="UP001631969"/>
    </source>
</evidence>
<organism evidence="1 2">
    <name type="scientific">Paenibacillus mesotrionivorans</name>
    <dbReference type="NCBI Taxonomy" id="3160968"/>
    <lineage>
        <taxon>Bacteria</taxon>
        <taxon>Bacillati</taxon>
        <taxon>Bacillota</taxon>
        <taxon>Bacilli</taxon>
        <taxon>Bacillales</taxon>
        <taxon>Paenibacillaceae</taxon>
        <taxon>Paenibacillus</taxon>
    </lineage>
</organism>
<gene>
    <name evidence="1" type="ORF">ACI1P1_09185</name>
</gene>
<evidence type="ECO:0000313" key="1">
    <source>
        <dbReference type="EMBL" id="MFM9328459.1"/>
    </source>
</evidence>